<accession>A0A1G9EWB6</accession>
<dbReference type="Pfam" id="PF13565">
    <property type="entry name" value="HTH_32"/>
    <property type="match status" value="1"/>
</dbReference>
<dbReference type="SUPFAM" id="SSF46689">
    <property type="entry name" value="Homeodomain-like"/>
    <property type="match status" value="1"/>
</dbReference>
<dbReference type="PANTHER" id="PTHR35004">
    <property type="entry name" value="TRANSPOSASE RV3428C-RELATED"/>
    <property type="match status" value="1"/>
</dbReference>
<proteinExistence type="predicted"/>
<dbReference type="SUPFAM" id="SSF53098">
    <property type="entry name" value="Ribonuclease H-like"/>
    <property type="match status" value="1"/>
</dbReference>
<dbReference type="EMBL" id="FNEE01000021">
    <property type="protein sequence ID" value="SDK80373.1"/>
    <property type="molecule type" value="Genomic_DNA"/>
</dbReference>
<evidence type="ECO:0000259" key="1">
    <source>
        <dbReference type="PROSITE" id="PS50994"/>
    </source>
</evidence>
<gene>
    <name evidence="2" type="ORF">SAMN05428953_1215</name>
</gene>
<dbReference type="InterPro" id="IPR047656">
    <property type="entry name" value="IS481-like_transpos"/>
</dbReference>
<dbReference type="InterPro" id="IPR036397">
    <property type="entry name" value="RNaseH_sf"/>
</dbReference>
<dbReference type="GO" id="GO:0003676">
    <property type="term" value="F:nucleic acid binding"/>
    <property type="evidence" value="ECO:0007669"/>
    <property type="project" value="InterPro"/>
</dbReference>
<keyword evidence="3" id="KW-1185">Reference proteome</keyword>
<protein>
    <submittedName>
        <fullName evidence="2">Leucine-zipper of insertion element IS481</fullName>
    </submittedName>
</protein>
<dbReference type="InterPro" id="IPR058913">
    <property type="entry name" value="Integrase_dom_put"/>
</dbReference>
<reference evidence="3" key="1">
    <citation type="submission" date="2016-10" db="EMBL/GenBank/DDBJ databases">
        <authorList>
            <person name="Varghese N."/>
            <person name="Submissions S."/>
        </authorList>
    </citation>
    <scope>NUCLEOTIDE SEQUENCE [LARGE SCALE GENOMIC DNA]</scope>
    <source>
        <strain evidence="3">CGMCC 1.11022</strain>
    </source>
</reference>
<dbReference type="Pfam" id="PF24764">
    <property type="entry name" value="rva_4"/>
    <property type="match status" value="1"/>
</dbReference>
<dbReference type="InterPro" id="IPR012337">
    <property type="entry name" value="RNaseH-like_sf"/>
</dbReference>
<dbReference type="InterPro" id="IPR009057">
    <property type="entry name" value="Homeodomain-like_sf"/>
</dbReference>
<feature type="domain" description="Integrase catalytic" evidence="1">
    <location>
        <begin position="165"/>
        <end position="332"/>
    </location>
</feature>
<organism evidence="2 3">
    <name type="scientific">Mesorhizobium muleiense</name>
    <dbReference type="NCBI Taxonomy" id="1004279"/>
    <lineage>
        <taxon>Bacteria</taxon>
        <taxon>Pseudomonadati</taxon>
        <taxon>Pseudomonadota</taxon>
        <taxon>Alphaproteobacteria</taxon>
        <taxon>Hyphomicrobiales</taxon>
        <taxon>Phyllobacteriaceae</taxon>
        <taxon>Mesorhizobium</taxon>
    </lineage>
</organism>
<dbReference type="NCBIfam" id="NF033577">
    <property type="entry name" value="transpos_IS481"/>
    <property type="match status" value="1"/>
</dbReference>
<dbReference type="Gene3D" id="3.30.420.10">
    <property type="entry name" value="Ribonuclease H-like superfamily/Ribonuclease H"/>
    <property type="match status" value="1"/>
</dbReference>
<dbReference type="PROSITE" id="PS50994">
    <property type="entry name" value="INTEGRASE"/>
    <property type="match status" value="1"/>
</dbReference>
<evidence type="ECO:0000313" key="2">
    <source>
        <dbReference type="EMBL" id="SDK80373.1"/>
    </source>
</evidence>
<dbReference type="AlphaFoldDB" id="A0A1G9EWB6"/>
<dbReference type="GO" id="GO:0015074">
    <property type="term" value="P:DNA integration"/>
    <property type="evidence" value="ECO:0007669"/>
    <property type="project" value="InterPro"/>
</dbReference>
<dbReference type="Proteomes" id="UP000198894">
    <property type="component" value="Unassembled WGS sequence"/>
</dbReference>
<dbReference type="Pfam" id="PF13683">
    <property type="entry name" value="rve_3"/>
    <property type="match status" value="1"/>
</dbReference>
<sequence length="465" mass="51615">MSPSLFGLGTSRTGVRGHREQFCALCARGFGMPFKDRSAMKQKLEFVKLALVEGSNVSALCRRFGIGRTCGHKLLSRYRSEGEAGLAEQSRRPRSSPAQCAPEVETAALAVRAAHPAWGGRKIARVIARDGIGTPAASTVTGILRRNGIELGVLGGGTQPFIRFEHEAPNDLWQMDFKGHIALHDGRLHPLTVLDDHSRFSIALSACADQTTATVKARLIAAFRRYGLPWRIATDNGPPWGDGGRNNFTLLTVWLIEAGVAVSHSRPCHPQTLGKDERFHRSLKAEALQGPPFADLPKAQDAFDRWRHVYNAERPHDALGGAVPLDRYRVSQRQHRETVEPFDYAKDDLVRRVQQHGFVSILGHTVRLCRAFAGKSVAFRPTAADGVFDAWFTEVRRIVELLVGALAPGARCRSLCHTSIERRGFREHRRAKTDRLDTELLMRAFLGWLRGEKAPLQHGSHPNHQ</sequence>
<evidence type="ECO:0000313" key="3">
    <source>
        <dbReference type="Proteomes" id="UP000198894"/>
    </source>
</evidence>
<name>A0A1G9EWB6_9HYPH</name>
<dbReference type="PANTHER" id="PTHR35004:SF6">
    <property type="entry name" value="TRANSPOSASE"/>
    <property type="match status" value="1"/>
</dbReference>
<dbReference type="InterPro" id="IPR001584">
    <property type="entry name" value="Integrase_cat-core"/>
</dbReference>